<keyword evidence="2 5" id="KW-0040">ANK repeat</keyword>
<dbReference type="EMBL" id="JBJJXI010000062">
    <property type="protein sequence ID" value="KAL3397531.1"/>
    <property type="molecule type" value="Genomic_DNA"/>
</dbReference>
<sequence length="529" mass="61289">MRRAINWEIEEERRYFFRQLDTLVKNWTQQLPNLRDIFRPDEIDWLLKESVWRHSSSFIYFAVRTGYKDEPTLDQDGKPLVRRATAVHLLCIASSFDAEIFKIYDRLDVNYIDESGLTHYHVACKQGLQDVVRGFLELSQDPNGIQPGTGDSPLHFAAKHGFNGVVELLLRRGANPNSANAQGLTPLRIIYKESTAKMLFELSNERYRPVLVDARDNEGWTPLHVALAEGCKKMAELLLRLGADPNLANAEGETSLHVICQLSRDVDNVAESFIKVCDDLQRTVHIDARDRLGRTPLQRAVSCLWPDVVRLLLDRRADLSSFVFPTESHFDQRFKPCPTYTFYKFNYILNFELVSSAMAVIECLEEKGYALELGNVLTIIKLFAKHGAFDTSVNLELDNKKFTSKAKEIRIIPNLYLYDLIQLKPKEAANLLTYTDYYKFTCSQTCKGLYNPHHVACVMHPCKKLPKEFFRRWTLYPFWEQILHYRLPILCCDMIIEWLSNKDLYHICLAATTQSDESRKKIQYQVQQN</sequence>
<dbReference type="PROSITE" id="PS50297">
    <property type="entry name" value="ANK_REP_REGION"/>
    <property type="match status" value="2"/>
</dbReference>
<comment type="caution">
    <text evidence="6">The sequence shown here is derived from an EMBL/GenBank/DDBJ whole genome shotgun (WGS) entry which is preliminary data.</text>
</comment>
<proteinExistence type="predicted"/>
<dbReference type="PANTHER" id="PTHR24197">
    <property type="entry name" value="ANKYRIN REPEAT DOMAIN-CONTAINING PROTEIN 61"/>
    <property type="match status" value="1"/>
</dbReference>
<keyword evidence="1" id="KW-0677">Repeat</keyword>
<dbReference type="PRINTS" id="PR01415">
    <property type="entry name" value="ANKYRIN"/>
</dbReference>
<dbReference type="AlphaFoldDB" id="A0ABD2WWX7"/>
<name>A0ABD2WWX7_9HYME</name>
<dbReference type="Gene3D" id="1.25.40.20">
    <property type="entry name" value="Ankyrin repeat-containing domain"/>
    <property type="match status" value="3"/>
</dbReference>
<dbReference type="PROSITE" id="PS50088">
    <property type="entry name" value="ANK_REPEAT"/>
    <property type="match status" value="2"/>
</dbReference>
<evidence type="ECO:0000313" key="7">
    <source>
        <dbReference type="Proteomes" id="UP001627154"/>
    </source>
</evidence>
<comment type="function">
    <text evidence="3">Plays an important role in regulating intracellular signaling events associated with erythroid terminal differentiation.</text>
</comment>
<accession>A0ABD2WWX7</accession>
<evidence type="ECO:0000256" key="1">
    <source>
        <dbReference type="ARBA" id="ARBA00022737"/>
    </source>
</evidence>
<evidence type="ECO:0000256" key="5">
    <source>
        <dbReference type="PROSITE-ProRule" id="PRU00023"/>
    </source>
</evidence>
<dbReference type="Proteomes" id="UP001627154">
    <property type="component" value="Unassembled WGS sequence"/>
</dbReference>
<dbReference type="PANTHER" id="PTHR24197:SF44">
    <property type="entry name" value="ANKYRIN REPEAT DOMAIN-CONTAINING PROTEIN 54"/>
    <property type="match status" value="1"/>
</dbReference>
<reference evidence="6 7" key="1">
    <citation type="journal article" date="2024" name="bioRxiv">
        <title>A reference genome for Trichogramma kaykai: A tiny desert-dwelling parasitoid wasp with competing sex-ratio distorters.</title>
        <authorList>
            <person name="Culotta J."/>
            <person name="Lindsey A.R."/>
        </authorList>
    </citation>
    <scope>NUCLEOTIDE SEQUENCE [LARGE SCALE GENOMIC DNA]</scope>
    <source>
        <strain evidence="6 7">KSX58</strain>
    </source>
</reference>
<dbReference type="SMART" id="SM00248">
    <property type="entry name" value="ANK"/>
    <property type="match status" value="4"/>
</dbReference>
<evidence type="ECO:0000256" key="2">
    <source>
        <dbReference type="ARBA" id="ARBA00023043"/>
    </source>
</evidence>
<protein>
    <recommendedName>
        <fullName evidence="4">Ankyrin repeat domain-containing protein 54</fullName>
    </recommendedName>
</protein>
<gene>
    <name evidence="6" type="ORF">TKK_008634</name>
</gene>
<keyword evidence="7" id="KW-1185">Reference proteome</keyword>
<dbReference type="InterPro" id="IPR036770">
    <property type="entry name" value="Ankyrin_rpt-contain_sf"/>
</dbReference>
<evidence type="ECO:0000256" key="3">
    <source>
        <dbReference type="ARBA" id="ARBA00037385"/>
    </source>
</evidence>
<feature type="repeat" description="ANK" evidence="5">
    <location>
        <begin position="218"/>
        <end position="250"/>
    </location>
</feature>
<dbReference type="SUPFAM" id="SSF48403">
    <property type="entry name" value="Ankyrin repeat"/>
    <property type="match status" value="1"/>
</dbReference>
<organism evidence="6 7">
    <name type="scientific">Trichogramma kaykai</name>
    <dbReference type="NCBI Taxonomy" id="54128"/>
    <lineage>
        <taxon>Eukaryota</taxon>
        <taxon>Metazoa</taxon>
        <taxon>Ecdysozoa</taxon>
        <taxon>Arthropoda</taxon>
        <taxon>Hexapoda</taxon>
        <taxon>Insecta</taxon>
        <taxon>Pterygota</taxon>
        <taxon>Neoptera</taxon>
        <taxon>Endopterygota</taxon>
        <taxon>Hymenoptera</taxon>
        <taxon>Apocrita</taxon>
        <taxon>Proctotrupomorpha</taxon>
        <taxon>Chalcidoidea</taxon>
        <taxon>Trichogrammatidae</taxon>
        <taxon>Trichogramma</taxon>
    </lineage>
</organism>
<evidence type="ECO:0000313" key="6">
    <source>
        <dbReference type="EMBL" id="KAL3397531.1"/>
    </source>
</evidence>
<dbReference type="InterPro" id="IPR002110">
    <property type="entry name" value="Ankyrin_rpt"/>
</dbReference>
<dbReference type="Pfam" id="PF12796">
    <property type="entry name" value="Ank_2"/>
    <property type="match status" value="1"/>
</dbReference>
<feature type="repeat" description="ANK" evidence="5">
    <location>
        <begin position="149"/>
        <end position="181"/>
    </location>
</feature>
<evidence type="ECO:0000256" key="4">
    <source>
        <dbReference type="ARBA" id="ARBA00039237"/>
    </source>
</evidence>